<evidence type="ECO:0000256" key="4">
    <source>
        <dbReference type="ARBA" id="ARBA00022840"/>
    </source>
</evidence>
<dbReference type="Pfam" id="PF00288">
    <property type="entry name" value="GHMP_kinases_N"/>
    <property type="match status" value="1"/>
</dbReference>
<dbReference type="PRINTS" id="PR00960">
    <property type="entry name" value="LMBPPROTEIN"/>
</dbReference>
<evidence type="ECO:0000256" key="1">
    <source>
        <dbReference type="ARBA" id="ARBA00022679"/>
    </source>
</evidence>
<dbReference type="PIRSF" id="PIRSF036406">
    <property type="entry name" value="Hept_kin"/>
    <property type="match status" value="1"/>
</dbReference>
<dbReference type="GO" id="GO:0050201">
    <property type="term" value="F:fucokinase activity"/>
    <property type="evidence" value="ECO:0007669"/>
    <property type="project" value="TreeGrafter"/>
</dbReference>
<evidence type="ECO:0000313" key="9">
    <source>
        <dbReference type="Proteomes" id="UP000176648"/>
    </source>
</evidence>
<dbReference type="InterPro" id="IPR001174">
    <property type="entry name" value="HddA/FKP"/>
</dbReference>
<gene>
    <name evidence="8" type="ORF">A2122_00640</name>
</gene>
<dbReference type="InterPro" id="IPR014606">
    <property type="entry name" value="Heptose_7-P_kinase"/>
</dbReference>
<keyword evidence="2" id="KW-0547">Nucleotide-binding</keyword>
<evidence type="ECO:0000259" key="6">
    <source>
        <dbReference type="Pfam" id="PF00288"/>
    </source>
</evidence>
<dbReference type="EMBL" id="MHKU01000039">
    <property type="protein sequence ID" value="OGY96262.1"/>
    <property type="molecule type" value="Genomic_DNA"/>
</dbReference>
<evidence type="ECO:0000256" key="2">
    <source>
        <dbReference type="ARBA" id="ARBA00022741"/>
    </source>
</evidence>
<sequence>MIVVRAPLRISFVGGGTDLPDFYFRHPGRVLSTTIDKYVYIVINRTPLIDKVSARYSLSETVDAPDELQHTRIKHALIDFGIAKNIEIGSFASLPAKTGLGSSSSFSVALIKGLYSYQKKNIDKTGVAEAACRLEIDLLGEPIGKQDQYAAAFGGFNVFQFNPDDSVDVHPVFLDYKMRRMIEDHLLLFYTGIARPASSVLFEQKANIGGKFETLKSMADSVPEFTERLTRGDIQGLGSMLHDGWTMKKTLASNISLDSIDALYGAGMDAGAFGGKVLGAGGGGCMMFFAPPERKKVVRNTISEAARSMGLSEFKEIPVEFVQSSAEVLLNADNHRARGASSEIA</sequence>
<evidence type="ECO:0000259" key="7">
    <source>
        <dbReference type="Pfam" id="PF08544"/>
    </source>
</evidence>
<reference evidence="8 9" key="1">
    <citation type="journal article" date="2016" name="Nat. Commun.">
        <title>Thousands of microbial genomes shed light on interconnected biogeochemical processes in an aquifer system.</title>
        <authorList>
            <person name="Anantharaman K."/>
            <person name="Brown C.T."/>
            <person name="Hug L.A."/>
            <person name="Sharon I."/>
            <person name="Castelle C.J."/>
            <person name="Probst A.J."/>
            <person name="Thomas B.C."/>
            <person name="Singh A."/>
            <person name="Wilkins M.J."/>
            <person name="Karaoz U."/>
            <person name="Brodie E.L."/>
            <person name="Williams K.H."/>
            <person name="Hubbard S.S."/>
            <person name="Banfield J.F."/>
        </authorList>
    </citation>
    <scope>NUCLEOTIDE SEQUENCE [LARGE SCALE GENOMIC DNA]</scope>
</reference>
<dbReference type="STRING" id="1798644.A2122_00640"/>
<evidence type="ECO:0000256" key="5">
    <source>
        <dbReference type="ARBA" id="ARBA00038121"/>
    </source>
</evidence>
<keyword evidence="1" id="KW-0808">Transferase</keyword>
<feature type="domain" description="GHMP kinase N-terminal" evidence="6">
    <location>
        <begin position="79"/>
        <end position="155"/>
    </location>
</feature>
<accession>A0A1G2C491</accession>
<comment type="caution">
    <text evidence="8">The sequence shown here is derived from an EMBL/GenBank/DDBJ whole genome shotgun (WGS) entry which is preliminary data.</text>
</comment>
<dbReference type="InterPro" id="IPR052203">
    <property type="entry name" value="GHMP_Kinase-Related"/>
</dbReference>
<comment type="similarity">
    <text evidence="5">Belongs to the GHMP kinase family.</text>
</comment>
<keyword evidence="3" id="KW-0418">Kinase</keyword>
<protein>
    <recommendedName>
        <fullName evidence="10">GHMP kinase</fullName>
    </recommendedName>
</protein>
<dbReference type="Gene3D" id="3.30.230.120">
    <property type="match status" value="1"/>
</dbReference>
<dbReference type="Pfam" id="PF08544">
    <property type="entry name" value="GHMP_kinases_C"/>
    <property type="match status" value="1"/>
</dbReference>
<dbReference type="SUPFAM" id="SSF54211">
    <property type="entry name" value="Ribosomal protein S5 domain 2-like"/>
    <property type="match status" value="1"/>
</dbReference>
<dbReference type="InterPro" id="IPR020568">
    <property type="entry name" value="Ribosomal_Su5_D2-typ_SF"/>
</dbReference>
<dbReference type="Proteomes" id="UP000176648">
    <property type="component" value="Unassembled WGS sequence"/>
</dbReference>
<dbReference type="SUPFAM" id="SSF55060">
    <property type="entry name" value="GHMP Kinase, C-terminal domain"/>
    <property type="match status" value="1"/>
</dbReference>
<proteinExistence type="inferred from homology"/>
<dbReference type="InterPro" id="IPR013750">
    <property type="entry name" value="GHMP_kinase_C_dom"/>
</dbReference>
<feature type="domain" description="GHMP kinase C-terminal" evidence="7">
    <location>
        <begin position="229"/>
        <end position="304"/>
    </location>
</feature>
<name>A0A1G2C491_9BACT</name>
<dbReference type="InterPro" id="IPR006204">
    <property type="entry name" value="GHMP_kinase_N_dom"/>
</dbReference>
<dbReference type="GO" id="GO:0042352">
    <property type="term" value="P:GDP-L-fucose salvage"/>
    <property type="evidence" value="ECO:0007669"/>
    <property type="project" value="TreeGrafter"/>
</dbReference>
<organism evidence="8 9">
    <name type="scientific">Candidatus Liptonbacteria bacterium GWB1_49_6</name>
    <dbReference type="NCBI Taxonomy" id="1798644"/>
    <lineage>
        <taxon>Bacteria</taxon>
        <taxon>Candidatus Liptoniibacteriota</taxon>
    </lineage>
</organism>
<dbReference type="InterPro" id="IPR036554">
    <property type="entry name" value="GHMP_kinase_C_sf"/>
</dbReference>
<evidence type="ECO:0000256" key="3">
    <source>
        <dbReference type="ARBA" id="ARBA00022777"/>
    </source>
</evidence>
<evidence type="ECO:0000313" key="8">
    <source>
        <dbReference type="EMBL" id="OGY96262.1"/>
    </source>
</evidence>
<dbReference type="PANTHER" id="PTHR32463">
    <property type="entry name" value="L-FUCOSE KINASE"/>
    <property type="match status" value="1"/>
</dbReference>
<dbReference type="AlphaFoldDB" id="A0A1G2C491"/>
<keyword evidence="4" id="KW-0067">ATP-binding</keyword>
<dbReference type="PANTHER" id="PTHR32463:SF0">
    <property type="entry name" value="L-FUCOSE KINASE"/>
    <property type="match status" value="1"/>
</dbReference>
<evidence type="ECO:0008006" key="10">
    <source>
        <dbReference type="Google" id="ProtNLM"/>
    </source>
</evidence>
<dbReference type="GO" id="GO:0005524">
    <property type="term" value="F:ATP binding"/>
    <property type="evidence" value="ECO:0007669"/>
    <property type="project" value="UniProtKB-KW"/>
</dbReference>